<reference evidence="1 2" key="1">
    <citation type="submission" date="2018-06" db="EMBL/GenBank/DDBJ databases">
        <title>Chryseolinea flavus sp. nov., a member of the phylum Bacteroidetes isolated from soil.</title>
        <authorList>
            <person name="Li Y."/>
            <person name="Wang J."/>
        </authorList>
    </citation>
    <scope>NUCLEOTIDE SEQUENCE [LARGE SCALE GENOMIC DNA]</scope>
    <source>
        <strain evidence="1 2">SDU1-6</strain>
    </source>
</reference>
<name>A0A364Y971_9BACT</name>
<dbReference type="NCBIfam" id="NF047436">
    <property type="entry name" value="LA_2272_repeat"/>
    <property type="match status" value="1"/>
</dbReference>
<comment type="caution">
    <text evidence="1">The sequence shown here is derived from an EMBL/GenBank/DDBJ whole genome shotgun (WGS) entry which is preliminary data.</text>
</comment>
<dbReference type="EMBL" id="QMFY01000001">
    <property type="protein sequence ID" value="RAW03443.1"/>
    <property type="molecule type" value="Genomic_DNA"/>
</dbReference>
<dbReference type="SUPFAM" id="SSF49464">
    <property type="entry name" value="Carboxypeptidase regulatory domain-like"/>
    <property type="match status" value="1"/>
</dbReference>
<dbReference type="AlphaFoldDB" id="A0A364Y971"/>
<organism evidence="1 2">
    <name type="scientific">Pseudochryseolinea flava</name>
    <dbReference type="NCBI Taxonomy" id="2059302"/>
    <lineage>
        <taxon>Bacteria</taxon>
        <taxon>Pseudomonadati</taxon>
        <taxon>Bacteroidota</taxon>
        <taxon>Cytophagia</taxon>
        <taxon>Cytophagales</taxon>
        <taxon>Fulvivirgaceae</taxon>
        <taxon>Pseudochryseolinea</taxon>
    </lineage>
</organism>
<evidence type="ECO:0000313" key="1">
    <source>
        <dbReference type="EMBL" id="RAW03443.1"/>
    </source>
</evidence>
<proteinExistence type="predicted"/>
<protein>
    <recommendedName>
        <fullName evidence="3">Secretin/TonB short N-terminal domain-containing protein</fullName>
    </recommendedName>
</protein>
<dbReference type="Proteomes" id="UP000251889">
    <property type="component" value="Unassembled WGS sequence"/>
</dbReference>
<sequence>MEMVVSKIRFVGALVFALITWCTYGQRATPPPLERTITISFDNETVDGALKKIGQQAGLTFSYSPSVVKIDRPINANFINKTVRQILDEMFKGQIHYKSRGDYVILTKAEGASNQQKVSGYVIDEATGDKLKNVSIYDPVSLASAITDDYGYFQIEVPNAKEVKLAVRKHNYTDTLVYVPSENGLIDIRLASKKLGIFADSVGHKMKRFWLTTKALTQRAIMFENIEDSIHRKFQFSFVPFVGTNHNMSGHVINDFSVNMIGGYSLGVNMIEFGGMFNTVRGNVRGAQFAGLFNAVGGEVEGYQAAGLFNAVRGKTHAVQTAGLINFSWAETETVGIAGLINFGYKDSHDVRVAGLSNINFGNQGGPHVAGLFNFTTKSSGPAQLAGLFNFAAANVKGAQVAGMLNFTAGDHEGAQVSGLVNFAGKRMKGAQVGVLNFATKFKGTQIGLFNISDSTDGVPIGLLSIVGRGYHAIEISADEVFYTNVSFRTGVRKFYNILTAGIQPHTLSEDVNVWTFGYGVGTSPRLSNKFYLNIDVTANQIVADGNIDALNLLNKLYVGGEWRVSKNFGLAAGCTVNALVQETSYEGYPDIFPNLKPDIIEEHTYDNDRIMKMWFGAKVGLRFF</sequence>
<evidence type="ECO:0000313" key="2">
    <source>
        <dbReference type="Proteomes" id="UP000251889"/>
    </source>
</evidence>
<dbReference type="Gene3D" id="2.60.40.1120">
    <property type="entry name" value="Carboxypeptidase-like, regulatory domain"/>
    <property type="match status" value="1"/>
</dbReference>
<accession>A0A364Y971</accession>
<keyword evidence="2" id="KW-1185">Reference proteome</keyword>
<evidence type="ECO:0008006" key="3">
    <source>
        <dbReference type="Google" id="ProtNLM"/>
    </source>
</evidence>
<gene>
    <name evidence="1" type="ORF">DQQ10_04980</name>
</gene>
<dbReference type="InterPro" id="IPR058093">
    <property type="entry name" value="LA_2272-like"/>
</dbReference>
<dbReference type="InterPro" id="IPR008969">
    <property type="entry name" value="CarboxyPept-like_regulatory"/>
</dbReference>